<proteinExistence type="predicted"/>
<evidence type="ECO:0000256" key="1">
    <source>
        <dbReference type="SAM" id="Phobius"/>
    </source>
</evidence>
<reference evidence="2 3" key="1">
    <citation type="submission" date="2020-08" db="EMBL/GenBank/DDBJ databases">
        <title>A Genomic Blueprint of the Chicken Gut Microbiome.</title>
        <authorList>
            <person name="Gilroy R."/>
            <person name="Ravi A."/>
            <person name="Getino M."/>
            <person name="Pursley I."/>
            <person name="Horton D.L."/>
            <person name="Alikhan N.-F."/>
            <person name="Baker D."/>
            <person name="Gharbi K."/>
            <person name="Hall N."/>
            <person name="Watson M."/>
            <person name="Adriaenssens E.M."/>
            <person name="Foster-Nyarko E."/>
            <person name="Jarju S."/>
            <person name="Secka A."/>
            <person name="Antonio M."/>
            <person name="Oren A."/>
            <person name="Chaudhuri R."/>
            <person name="La Ragione R.M."/>
            <person name="Hildebrand F."/>
            <person name="Pallen M.J."/>
        </authorList>
    </citation>
    <scope>NUCLEOTIDE SEQUENCE [LARGE SCALE GENOMIC DNA]</scope>
    <source>
        <strain evidence="2 3">Sa1YUN3</strain>
    </source>
</reference>
<evidence type="ECO:0000313" key="2">
    <source>
        <dbReference type="EMBL" id="MBD8002042.1"/>
    </source>
</evidence>
<keyword evidence="3" id="KW-1185">Reference proteome</keyword>
<protein>
    <submittedName>
        <fullName evidence="2">Uncharacterized protein</fullName>
    </submittedName>
</protein>
<name>A0ABR8VBA9_9BACT</name>
<keyword evidence="1" id="KW-0812">Transmembrane</keyword>
<sequence length="58" mass="6196">MKTLLKNLGVILVIVGAIILILCFVNGNVNDNTTLGTSLLLVVVGLLAHIIINKRITE</sequence>
<keyword evidence="1" id="KW-1133">Transmembrane helix</keyword>
<feature type="transmembrane region" description="Helical" evidence="1">
    <location>
        <begin position="7"/>
        <end position="27"/>
    </location>
</feature>
<dbReference type="Proteomes" id="UP000616346">
    <property type="component" value="Unassembled WGS sequence"/>
</dbReference>
<evidence type="ECO:0000313" key="3">
    <source>
        <dbReference type="Proteomes" id="UP000616346"/>
    </source>
</evidence>
<comment type="caution">
    <text evidence="2">The sequence shown here is derived from an EMBL/GenBank/DDBJ whole genome shotgun (WGS) entry which is preliminary data.</text>
</comment>
<gene>
    <name evidence="2" type="ORF">H9626_07430</name>
</gene>
<dbReference type="RefSeq" id="WP_178257434.1">
    <property type="nucleotide sequence ID" value="NZ_JACSPQ010000005.1"/>
</dbReference>
<feature type="transmembrane region" description="Helical" evidence="1">
    <location>
        <begin position="33"/>
        <end position="52"/>
    </location>
</feature>
<dbReference type="EMBL" id="JACSPQ010000005">
    <property type="protein sequence ID" value="MBD8002042.1"/>
    <property type="molecule type" value="Genomic_DNA"/>
</dbReference>
<keyword evidence="1" id="KW-0472">Membrane</keyword>
<accession>A0ABR8VBA9</accession>
<organism evidence="2 3">
    <name type="scientific">Phocaeicola faecium</name>
    <dbReference type="NCBI Taxonomy" id="2762213"/>
    <lineage>
        <taxon>Bacteria</taxon>
        <taxon>Pseudomonadati</taxon>
        <taxon>Bacteroidota</taxon>
        <taxon>Bacteroidia</taxon>
        <taxon>Bacteroidales</taxon>
        <taxon>Bacteroidaceae</taxon>
        <taxon>Phocaeicola</taxon>
    </lineage>
</organism>